<reference evidence="1 2" key="1">
    <citation type="submission" date="2020-05" db="EMBL/GenBank/DDBJ databases">
        <authorList>
            <person name="Niu N."/>
        </authorList>
    </citation>
    <scope>NUCLEOTIDE SEQUENCE [LARGE SCALE GENOMIC DNA]</scope>
    <source>
        <strain evidence="1 2">3340-03</strain>
    </source>
</reference>
<keyword evidence="2" id="KW-1185">Reference proteome</keyword>
<dbReference type="InterPro" id="IPR051239">
    <property type="entry name" value="2'-dNMP_N-hydrolase"/>
</dbReference>
<dbReference type="GO" id="GO:0009159">
    <property type="term" value="P:deoxyribonucleoside monophosphate catabolic process"/>
    <property type="evidence" value="ECO:0007669"/>
    <property type="project" value="TreeGrafter"/>
</dbReference>
<keyword evidence="1" id="KW-0808">Transferase</keyword>
<evidence type="ECO:0000313" key="2">
    <source>
        <dbReference type="Proteomes" id="UP000537862"/>
    </source>
</evidence>
<dbReference type="Gene3D" id="3.40.50.450">
    <property type="match status" value="1"/>
</dbReference>
<dbReference type="GO" id="GO:0070694">
    <property type="term" value="F:5-hydroxymethyl-dUMP N-hydrolase activity"/>
    <property type="evidence" value="ECO:0007669"/>
    <property type="project" value="TreeGrafter"/>
</dbReference>
<sequence>MTAKKIYLAGFDVFRQDAVAHGKTLQQLCEEYGFIGLYPLDNAAPSHLSGRALARWIYQANIALIEQADMVIANVNPFRGYEPDSGTIFEIGYAKALGKKVWIYTEQQQDLRHQVPHQDGIDQEGYLVEDFGLNINLMIACSVDGQAVSFEACLKALV</sequence>
<dbReference type="Pfam" id="PF05014">
    <property type="entry name" value="Nuc_deoxyrib_tr"/>
    <property type="match status" value="1"/>
</dbReference>
<evidence type="ECO:0000313" key="1">
    <source>
        <dbReference type="EMBL" id="NOL52189.1"/>
    </source>
</evidence>
<dbReference type="EMBL" id="JABGBN010000007">
    <property type="protein sequence ID" value="NOL52189.1"/>
    <property type="molecule type" value="Genomic_DNA"/>
</dbReference>
<dbReference type="SUPFAM" id="SSF52309">
    <property type="entry name" value="N-(deoxy)ribosyltransferase-like"/>
    <property type="match status" value="1"/>
</dbReference>
<comment type="caution">
    <text evidence="1">The sequence shown here is derived from an EMBL/GenBank/DDBJ whole genome shotgun (WGS) entry which is preliminary data.</text>
</comment>
<organism evidence="1 2">
    <name type="scientific">Pelistega suis</name>
    <dbReference type="NCBI Taxonomy" id="1631957"/>
    <lineage>
        <taxon>Bacteria</taxon>
        <taxon>Pseudomonadati</taxon>
        <taxon>Pseudomonadota</taxon>
        <taxon>Betaproteobacteria</taxon>
        <taxon>Burkholderiales</taxon>
        <taxon>Alcaligenaceae</taxon>
        <taxon>Pelistega</taxon>
    </lineage>
</organism>
<dbReference type="RefSeq" id="WP_171680884.1">
    <property type="nucleotide sequence ID" value="NZ_JABGBN010000007.1"/>
</dbReference>
<gene>
    <name evidence="1" type="ORF">HKX39_08445</name>
</gene>
<dbReference type="AlphaFoldDB" id="A0A849P3F3"/>
<accession>A0A849P3F3</accession>
<dbReference type="PANTHER" id="PTHR15364:SF0">
    <property type="entry name" value="2'-DEOXYNUCLEOSIDE 5'-PHOSPHATE N-HYDROLASE 1"/>
    <property type="match status" value="1"/>
</dbReference>
<dbReference type="Proteomes" id="UP000537862">
    <property type="component" value="Unassembled WGS sequence"/>
</dbReference>
<dbReference type="PANTHER" id="PTHR15364">
    <property type="entry name" value="2'-DEOXYNUCLEOSIDE 5'-PHOSPHATE N-HYDROLASE 1"/>
    <property type="match status" value="1"/>
</dbReference>
<name>A0A849P3F3_9BURK</name>
<dbReference type="InterPro" id="IPR007710">
    <property type="entry name" value="Nucleoside_deoxyribTrfase"/>
</dbReference>
<proteinExistence type="predicted"/>
<dbReference type="GO" id="GO:0016740">
    <property type="term" value="F:transferase activity"/>
    <property type="evidence" value="ECO:0007669"/>
    <property type="project" value="UniProtKB-KW"/>
</dbReference>
<protein>
    <submittedName>
        <fullName evidence="1">Nucleoside 2-deoxyribosyltransferase</fullName>
    </submittedName>
</protein>